<feature type="domain" description="HEPN AbiU2-like" evidence="1">
    <location>
        <begin position="49"/>
        <end position="164"/>
    </location>
</feature>
<dbReference type="RefSeq" id="WP_182494197.1">
    <property type="nucleotide sequence ID" value="NZ_JACJIS010000003.1"/>
</dbReference>
<protein>
    <recommendedName>
        <fullName evidence="1">HEPN AbiU2-like domain-containing protein</fullName>
    </recommendedName>
</protein>
<proteinExistence type="predicted"/>
<gene>
    <name evidence="2" type="ORF">GGR22_002911</name>
</gene>
<accession>A0ABR6DTF9</accession>
<comment type="caution">
    <text evidence="2">The sequence shown here is derived from an EMBL/GenBank/DDBJ whole genome shotgun (WGS) entry which is preliminary data.</text>
</comment>
<evidence type="ECO:0000259" key="1">
    <source>
        <dbReference type="Pfam" id="PF18734"/>
    </source>
</evidence>
<name>A0ABR6DTF9_9FLAO</name>
<dbReference type="Pfam" id="PF18734">
    <property type="entry name" value="HEPN_AbiU2"/>
    <property type="match status" value="1"/>
</dbReference>
<sequence>MKEPAEELTLVINKIRDKLTELFHYVTEYEMLYNDNPEIQNIIADVNSRFFSDLYWLYWNFITIRVCALMDNKFTGSNENLTVPKLIDVIEKLNLNCLNTIKSKQEIILEKLKPFRKVRNKAFAHFDLETMTSQKTLEVIELDDLIFICNQIEDILNEVNRELNLPETLFGCRSQEGAMRLINFLRLGGERKKQIINQEIPRH</sequence>
<keyword evidence="3" id="KW-1185">Reference proteome</keyword>
<evidence type="ECO:0000313" key="3">
    <source>
        <dbReference type="Proteomes" id="UP000555003"/>
    </source>
</evidence>
<dbReference type="EMBL" id="JACJIS010000003">
    <property type="protein sequence ID" value="MBA9074738.1"/>
    <property type="molecule type" value="Genomic_DNA"/>
</dbReference>
<reference evidence="2 3" key="1">
    <citation type="submission" date="2020-08" db="EMBL/GenBank/DDBJ databases">
        <title>Genomic Encyclopedia of Type Strains, Phase IV (KMG-IV): sequencing the most valuable type-strain genomes for metagenomic binning, comparative biology and taxonomic classification.</title>
        <authorList>
            <person name="Goeker M."/>
        </authorList>
    </citation>
    <scope>NUCLEOTIDE SEQUENCE [LARGE SCALE GENOMIC DNA]</scope>
    <source>
        <strain evidence="2 3">DSM 100397</strain>
    </source>
</reference>
<evidence type="ECO:0000313" key="2">
    <source>
        <dbReference type="EMBL" id="MBA9074738.1"/>
    </source>
</evidence>
<organism evidence="2 3">
    <name type="scientific">Flavobacterium gossypii</name>
    <dbReference type="NCBI Taxonomy" id="1646119"/>
    <lineage>
        <taxon>Bacteria</taxon>
        <taxon>Pseudomonadati</taxon>
        <taxon>Bacteroidota</taxon>
        <taxon>Flavobacteriia</taxon>
        <taxon>Flavobacteriales</taxon>
        <taxon>Flavobacteriaceae</taxon>
        <taxon>Flavobacterium</taxon>
    </lineage>
</organism>
<dbReference type="Proteomes" id="UP000555003">
    <property type="component" value="Unassembled WGS sequence"/>
</dbReference>
<dbReference type="InterPro" id="IPR040704">
    <property type="entry name" value="HEPN_AbiU2"/>
</dbReference>